<protein>
    <recommendedName>
        <fullName evidence="1">NADPH-dependent FMN reductase-like domain-containing protein</fullName>
    </recommendedName>
</protein>
<dbReference type="EMBL" id="CP010897">
    <property type="protein sequence ID" value="AJP56277.1"/>
    <property type="molecule type" value="Genomic_DNA"/>
</dbReference>
<dbReference type="Pfam" id="PF03358">
    <property type="entry name" value="FMN_red"/>
    <property type="match status" value="1"/>
</dbReference>
<feature type="domain" description="NADPH-dependent FMN reductase-like" evidence="1">
    <location>
        <begin position="9"/>
        <end position="157"/>
    </location>
</feature>
<dbReference type="PANTHER" id="PTHR30543">
    <property type="entry name" value="CHROMATE REDUCTASE"/>
    <property type="match status" value="1"/>
</dbReference>
<name>A0ABN4G077_9BURK</name>
<dbReference type="Proteomes" id="UP000035085">
    <property type="component" value="Chromosome"/>
</dbReference>
<sequence>MAELAPPLVKLLAISGSLRKASVNTKILETVADSDLLNAHAVIDVIVLTDVPLYNEDLDLEVPPPAVQALRDSIRFADGVIISTPEYNHGLPGVLKNALDWASRPQGQSCLAGKPVLSLSASPAFTGGVRAQAQLNETLIAVGAQLVPRAQIVIGGASEQVSATRLMNEATLNFVIDGVRDLLRVIERNRHAQYQEA</sequence>
<accession>A0ABN4G077</accession>
<dbReference type="PANTHER" id="PTHR30543:SF21">
    <property type="entry name" value="NAD(P)H-DEPENDENT FMN REDUCTASE LOT6"/>
    <property type="match status" value="1"/>
</dbReference>
<dbReference type="SUPFAM" id="SSF52218">
    <property type="entry name" value="Flavoproteins"/>
    <property type="match status" value="1"/>
</dbReference>
<dbReference type="InterPro" id="IPR050712">
    <property type="entry name" value="NAD(P)H-dep_reductase"/>
</dbReference>
<reference evidence="3" key="1">
    <citation type="submission" date="2015-02" db="EMBL/GenBank/DDBJ databases">
        <title>Complete Genome Sequencing of Pandoraea vervacti NS15 sp. nov.</title>
        <authorList>
            <person name="Chan K.-G."/>
        </authorList>
    </citation>
    <scope>NUCLEOTIDE SEQUENCE [LARGE SCALE GENOMIC DNA]</scope>
    <source>
        <strain evidence="3">NS15</strain>
    </source>
</reference>
<keyword evidence="3" id="KW-1185">Reference proteome</keyword>
<dbReference type="InterPro" id="IPR005025">
    <property type="entry name" value="FMN_Rdtase-like_dom"/>
</dbReference>
<dbReference type="InterPro" id="IPR029039">
    <property type="entry name" value="Flavoprotein-like_sf"/>
</dbReference>
<gene>
    <name evidence="2" type="ORF">UC34_03215</name>
</gene>
<dbReference type="Gene3D" id="3.40.50.360">
    <property type="match status" value="1"/>
</dbReference>
<evidence type="ECO:0000313" key="3">
    <source>
        <dbReference type="Proteomes" id="UP000035085"/>
    </source>
</evidence>
<evidence type="ECO:0000313" key="2">
    <source>
        <dbReference type="EMBL" id="AJP56277.1"/>
    </source>
</evidence>
<evidence type="ECO:0000259" key="1">
    <source>
        <dbReference type="Pfam" id="PF03358"/>
    </source>
</evidence>
<proteinExistence type="predicted"/>
<organism evidence="2 3">
    <name type="scientific">Pandoraea vervacti</name>
    <dbReference type="NCBI Taxonomy" id="656178"/>
    <lineage>
        <taxon>Bacteria</taxon>
        <taxon>Pseudomonadati</taxon>
        <taxon>Pseudomonadota</taxon>
        <taxon>Betaproteobacteria</taxon>
        <taxon>Burkholderiales</taxon>
        <taxon>Burkholderiaceae</taxon>
        <taxon>Pandoraea</taxon>
    </lineage>
</organism>